<feature type="domain" description="Transposase IS66 central" evidence="1">
    <location>
        <begin position="3"/>
        <end position="171"/>
    </location>
</feature>
<dbReference type="Proteomes" id="UP000177042">
    <property type="component" value="Unassembled WGS sequence"/>
</dbReference>
<dbReference type="AlphaFoldDB" id="A0A1F5J9T9"/>
<dbReference type="Pfam" id="PF03050">
    <property type="entry name" value="DDE_Tnp_IS66"/>
    <property type="match status" value="1"/>
</dbReference>
<evidence type="ECO:0000313" key="2">
    <source>
        <dbReference type="EMBL" id="OGE25401.1"/>
    </source>
</evidence>
<evidence type="ECO:0000313" key="3">
    <source>
        <dbReference type="Proteomes" id="UP000177042"/>
    </source>
</evidence>
<protein>
    <recommendedName>
        <fullName evidence="1">Transposase IS66 central domain-containing protein</fullName>
    </recommendedName>
</protein>
<dbReference type="PANTHER" id="PTHR33678:SF2">
    <property type="match status" value="1"/>
</dbReference>
<dbReference type="InterPro" id="IPR052344">
    <property type="entry name" value="Transposase-related"/>
</dbReference>
<reference evidence="2 3" key="1">
    <citation type="journal article" date="2016" name="Nat. Commun.">
        <title>Thousands of microbial genomes shed light on interconnected biogeochemical processes in an aquifer system.</title>
        <authorList>
            <person name="Anantharaman K."/>
            <person name="Brown C.T."/>
            <person name="Hug L.A."/>
            <person name="Sharon I."/>
            <person name="Castelle C.J."/>
            <person name="Probst A.J."/>
            <person name="Thomas B.C."/>
            <person name="Singh A."/>
            <person name="Wilkins M.J."/>
            <person name="Karaoz U."/>
            <person name="Brodie E.L."/>
            <person name="Williams K.H."/>
            <person name="Hubbard S.S."/>
            <person name="Banfield J.F."/>
        </authorList>
    </citation>
    <scope>NUCLEOTIDE SEQUENCE [LARGE SCALE GENOMIC DNA]</scope>
</reference>
<dbReference type="PANTHER" id="PTHR33678">
    <property type="entry name" value="BLL1576 PROTEIN"/>
    <property type="match status" value="1"/>
</dbReference>
<accession>A0A1F5J9T9</accession>
<comment type="caution">
    <text evidence="2">The sequence shown here is derived from an EMBL/GenBank/DDBJ whole genome shotgun (WGS) entry which is preliminary data.</text>
</comment>
<evidence type="ECO:0000259" key="1">
    <source>
        <dbReference type="Pfam" id="PF03050"/>
    </source>
</evidence>
<proteinExistence type="predicted"/>
<name>A0A1F5J9T9_9BACT</name>
<dbReference type="EMBL" id="MFCX01000026">
    <property type="protein sequence ID" value="OGE25401.1"/>
    <property type="molecule type" value="Genomic_DNA"/>
</dbReference>
<sequence>MGKSRGKGNAEELQGEVDNQVGISDDYAAYDSLFVRHQLCMAHPQRKLKNLSESKTLSEQSRVTCHKSYAAFSSLYEDLERTLETEYQKDRWLQERNGYIKRLKEIAIVTASDPHKLKVIKQSLRENAEKYFTCLLQPGIPADNNKAERGLRHIVLKRKSSYGSKTQKGADTMSILASTLLSAWWSKPDNFFVAYNQMLTV</sequence>
<dbReference type="InterPro" id="IPR004291">
    <property type="entry name" value="Transposase_IS66_central"/>
</dbReference>
<organism evidence="2 3">
    <name type="scientific">Candidatus Daviesbacteria bacterium RIFCSPHIGHO2_02_FULL_39_12</name>
    <dbReference type="NCBI Taxonomy" id="1797770"/>
    <lineage>
        <taxon>Bacteria</taxon>
        <taxon>Candidatus Daviesiibacteriota</taxon>
    </lineage>
</organism>
<gene>
    <name evidence="2" type="ORF">A3C26_02495</name>
</gene>